<dbReference type="PANTHER" id="PTHR15690:SF0">
    <property type="entry name" value="NUCLEAR RECEPTOR COACTIVATOR 6"/>
    <property type="match status" value="1"/>
</dbReference>
<evidence type="ECO:0000313" key="4">
    <source>
        <dbReference type="Proteomes" id="UP001274896"/>
    </source>
</evidence>
<dbReference type="EMBL" id="JAUCMX010000017">
    <property type="protein sequence ID" value="KAK3518651.1"/>
    <property type="molecule type" value="Genomic_DNA"/>
</dbReference>
<name>A0AAE0UTF8_9TELE</name>
<sequence>MNRAMAQQPGPPEITWCTGSPGITLSTEDDSGLEDGDDVCGNHGNSIPVRSPNPHGEKECTTIFVAFKGNLADDDFQQKLDTILNGMPQMLSLGPERLAPQRVEPWNSVRVTFNIPREAAERLRLLAQNNQQQLRDLGILSVQIEGVTTANHLSPPIPIFCILNTCTH</sequence>
<dbReference type="Pfam" id="PF13820">
    <property type="entry name" value="NCOA6_TRADD-N"/>
    <property type="match status" value="1"/>
</dbReference>
<keyword evidence="4" id="KW-1185">Reference proteome</keyword>
<evidence type="ECO:0000259" key="2">
    <source>
        <dbReference type="Pfam" id="PF13820"/>
    </source>
</evidence>
<evidence type="ECO:0000313" key="3">
    <source>
        <dbReference type="EMBL" id="KAK3518651.1"/>
    </source>
</evidence>
<dbReference type="Proteomes" id="UP001274896">
    <property type="component" value="Unassembled WGS sequence"/>
</dbReference>
<dbReference type="GO" id="GO:0003713">
    <property type="term" value="F:transcription coactivator activity"/>
    <property type="evidence" value="ECO:0007669"/>
    <property type="project" value="InterPro"/>
</dbReference>
<dbReference type="GO" id="GO:0005667">
    <property type="term" value="C:transcription regulator complex"/>
    <property type="evidence" value="ECO:0007669"/>
    <property type="project" value="TreeGrafter"/>
</dbReference>
<organism evidence="3 4">
    <name type="scientific">Hemibagrus guttatus</name>
    <dbReference type="NCBI Taxonomy" id="175788"/>
    <lineage>
        <taxon>Eukaryota</taxon>
        <taxon>Metazoa</taxon>
        <taxon>Chordata</taxon>
        <taxon>Craniata</taxon>
        <taxon>Vertebrata</taxon>
        <taxon>Euteleostomi</taxon>
        <taxon>Actinopterygii</taxon>
        <taxon>Neopterygii</taxon>
        <taxon>Teleostei</taxon>
        <taxon>Ostariophysi</taxon>
        <taxon>Siluriformes</taxon>
        <taxon>Bagridae</taxon>
        <taxon>Hemibagrus</taxon>
    </lineage>
</organism>
<dbReference type="GO" id="GO:0035097">
    <property type="term" value="C:histone methyltransferase complex"/>
    <property type="evidence" value="ECO:0007669"/>
    <property type="project" value="TreeGrafter"/>
</dbReference>
<dbReference type="PANTHER" id="PTHR15690">
    <property type="entry name" value="NUCLEAR RECEPTOR COACTIVATOR 6"/>
    <property type="match status" value="1"/>
</dbReference>
<accession>A0AAE0UTF8</accession>
<dbReference type="GO" id="GO:0045944">
    <property type="term" value="P:positive regulation of transcription by RNA polymerase II"/>
    <property type="evidence" value="ECO:0007669"/>
    <property type="project" value="TreeGrafter"/>
</dbReference>
<dbReference type="InterPro" id="IPR032715">
    <property type="entry name" value="NCOA6_TRADD-N"/>
</dbReference>
<feature type="domain" description="Nuclear receptor coactivator 6 TRADD-N" evidence="2">
    <location>
        <begin position="62"/>
        <end position="147"/>
    </location>
</feature>
<feature type="region of interest" description="Disordered" evidence="1">
    <location>
        <begin position="1"/>
        <end position="55"/>
    </location>
</feature>
<dbReference type="AlphaFoldDB" id="A0AAE0UTF8"/>
<protein>
    <recommendedName>
        <fullName evidence="2">Nuclear receptor coactivator 6 TRADD-N domain-containing protein</fullName>
    </recommendedName>
</protein>
<proteinExistence type="predicted"/>
<dbReference type="InterPro" id="IPR026638">
    <property type="entry name" value="NCOA6"/>
</dbReference>
<comment type="caution">
    <text evidence="3">The sequence shown here is derived from an EMBL/GenBank/DDBJ whole genome shotgun (WGS) entry which is preliminary data.</text>
</comment>
<evidence type="ECO:0000256" key="1">
    <source>
        <dbReference type="SAM" id="MobiDB-lite"/>
    </source>
</evidence>
<feature type="compositionally biased region" description="Acidic residues" evidence="1">
    <location>
        <begin position="27"/>
        <end position="38"/>
    </location>
</feature>
<gene>
    <name evidence="3" type="ORF">QTP70_006962</name>
</gene>
<feature type="compositionally biased region" description="Polar residues" evidence="1">
    <location>
        <begin position="17"/>
        <end position="26"/>
    </location>
</feature>
<reference evidence="3" key="1">
    <citation type="submission" date="2023-06" db="EMBL/GenBank/DDBJ databases">
        <title>Male Hemibagrus guttatus genome.</title>
        <authorList>
            <person name="Bian C."/>
        </authorList>
    </citation>
    <scope>NUCLEOTIDE SEQUENCE</scope>
    <source>
        <strain evidence="3">Male_cb2023</strain>
        <tissue evidence="3">Muscle</tissue>
    </source>
</reference>